<name>A0A5N6U096_ASPAV</name>
<keyword evidence="1" id="KW-0677">Repeat</keyword>
<gene>
    <name evidence="3" type="ORF">BDV25DRAFT_138297</name>
</gene>
<evidence type="ECO:0000256" key="1">
    <source>
        <dbReference type="ARBA" id="ARBA00022737"/>
    </source>
</evidence>
<dbReference type="InterPro" id="IPR053137">
    <property type="entry name" value="NLR-like"/>
</dbReference>
<evidence type="ECO:0000313" key="3">
    <source>
        <dbReference type="EMBL" id="KAE8152033.1"/>
    </source>
</evidence>
<dbReference type="PANTHER" id="PTHR46082:SF11">
    <property type="entry name" value="AAA+ ATPASE DOMAIN-CONTAINING PROTEIN-RELATED"/>
    <property type="match status" value="1"/>
</dbReference>
<dbReference type="EMBL" id="ML742060">
    <property type="protein sequence ID" value="KAE8152033.1"/>
    <property type="molecule type" value="Genomic_DNA"/>
</dbReference>
<dbReference type="InterPro" id="IPR027417">
    <property type="entry name" value="P-loop_NTPase"/>
</dbReference>
<keyword evidence="4" id="KW-1185">Reference proteome</keyword>
<dbReference type="Proteomes" id="UP000325780">
    <property type="component" value="Unassembled WGS sequence"/>
</dbReference>
<dbReference type="PANTHER" id="PTHR46082">
    <property type="entry name" value="ATP/GTP-BINDING PROTEIN-RELATED"/>
    <property type="match status" value="1"/>
</dbReference>
<dbReference type="OrthoDB" id="1577640at2759"/>
<dbReference type="InterPro" id="IPR056884">
    <property type="entry name" value="NPHP3-like_N"/>
</dbReference>
<sequence>MSSSKTPPALDEYQVGWICALPIEAAAAQEMLDEEFGVVEVQDNADPNVYTLGRIGKHYVVIACLAGKYGATSAMMVASNMMRTFSKSLHVGLMVGIGGAIPSAINDIRLGDIVVSYPVGKCGGVLQYDLGQFSVDGEPKFNMSFNSPPRLFLAAVDQMRSTVLREDPIYPSYIQQAVRRNKQTRRSFGCPDLQYDRLFQIHYEHVSAMANCEGCLVEWEVERSIREDSEPQVHYGIIASANTVIKHGETREKIRIATNALCFEMEAAGLMQDFPCIVIRGICDYSDSHKNKQWQGYAALAAAAYAKEMLGHVPQMQSEEHWSYAIQLGTIVEEVKDLIQESATIKQKLDIRLHTAGGAAFDSFENQHINCLPGTRTDILRALGDWAESSDGKCIFWLKGKAGTGKSAISRAAAISFSSKDLLGGSFFFKRGDQDRGTARLMFPTLAQQLVNRIPRLGPAIQAAIESDPHISEKSLGTQFNRLFLRPLSNVAFNEPTNVLVVIDALDECGPEGINNDMRTILCLLPLVQVLKTVRLRFLLVSRPELTIRQCFDDIASHCQTLDLCDIPESDISHDIELFVENRLSRTRKANKLAPDWPGKGDLQALVSKAVPLFISAANICRYIEDVNWDPQSRLELILTDQSAYVSKMEGTYMPVLRQLIQGQNRRETDQLIEEFKTIVGSIILLATPLSINALSELLELSSSKIRRSLARLHSVMQIPDSLDEEVELLHSSFRDYLLDTEPRETKEGEQLWIDEKSGHHFLTNQCIRLMRDKLKGSFRNFLKDDTERNEIDCQSVDCSIPSELQYACRYWTHHFTRAQDSDVLVKGALSFLKTHFLYWVKMMSLLGLLPELLGGFTDLEAFIHEPGLWVSLGDARRLILKNRQMFDTAPRRVFVSAIIFAPGNSRIGTRLF</sequence>
<evidence type="ECO:0000259" key="2">
    <source>
        <dbReference type="Pfam" id="PF24883"/>
    </source>
</evidence>
<dbReference type="InterPro" id="IPR035994">
    <property type="entry name" value="Nucleoside_phosphorylase_sf"/>
</dbReference>
<dbReference type="Gene3D" id="3.40.50.1580">
    <property type="entry name" value="Nucleoside phosphorylase domain"/>
    <property type="match status" value="1"/>
</dbReference>
<dbReference type="Gene3D" id="3.40.50.300">
    <property type="entry name" value="P-loop containing nucleotide triphosphate hydrolases"/>
    <property type="match status" value="1"/>
</dbReference>
<dbReference type="Pfam" id="PF24883">
    <property type="entry name" value="NPHP3_N"/>
    <property type="match status" value="1"/>
</dbReference>
<reference evidence="3 4" key="1">
    <citation type="submission" date="2019-04" db="EMBL/GenBank/DDBJ databases">
        <title>Friends and foes A comparative genomics study of 23 Aspergillus species from section Flavi.</title>
        <authorList>
            <consortium name="DOE Joint Genome Institute"/>
            <person name="Kjaerbolling I."/>
            <person name="Vesth T."/>
            <person name="Frisvad J.C."/>
            <person name="Nybo J.L."/>
            <person name="Theobald S."/>
            <person name="Kildgaard S."/>
            <person name="Isbrandt T."/>
            <person name="Kuo A."/>
            <person name="Sato A."/>
            <person name="Lyhne E.K."/>
            <person name="Kogle M.E."/>
            <person name="Wiebenga A."/>
            <person name="Kun R.S."/>
            <person name="Lubbers R.J."/>
            <person name="Makela M.R."/>
            <person name="Barry K."/>
            <person name="Chovatia M."/>
            <person name="Clum A."/>
            <person name="Daum C."/>
            <person name="Haridas S."/>
            <person name="He G."/>
            <person name="LaButti K."/>
            <person name="Lipzen A."/>
            <person name="Mondo S."/>
            <person name="Riley R."/>
            <person name="Salamov A."/>
            <person name="Simmons B.A."/>
            <person name="Magnuson J.K."/>
            <person name="Henrissat B."/>
            <person name="Mortensen U.H."/>
            <person name="Larsen T.O."/>
            <person name="Devries R.P."/>
            <person name="Grigoriev I.V."/>
            <person name="Machida M."/>
            <person name="Baker S.E."/>
            <person name="Andersen M.R."/>
        </authorList>
    </citation>
    <scope>NUCLEOTIDE SEQUENCE [LARGE SCALE GENOMIC DNA]</scope>
    <source>
        <strain evidence="3 4">IBT 18842</strain>
    </source>
</reference>
<dbReference type="GO" id="GO:0009116">
    <property type="term" value="P:nucleoside metabolic process"/>
    <property type="evidence" value="ECO:0007669"/>
    <property type="project" value="InterPro"/>
</dbReference>
<proteinExistence type="predicted"/>
<dbReference type="AlphaFoldDB" id="A0A5N6U096"/>
<accession>A0A5N6U096</accession>
<protein>
    <recommendedName>
        <fullName evidence="2">Nephrocystin 3-like N-terminal domain-containing protein</fullName>
    </recommendedName>
</protein>
<dbReference type="SUPFAM" id="SSF53167">
    <property type="entry name" value="Purine and uridine phosphorylases"/>
    <property type="match status" value="1"/>
</dbReference>
<dbReference type="SUPFAM" id="SSF52540">
    <property type="entry name" value="P-loop containing nucleoside triphosphate hydrolases"/>
    <property type="match status" value="1"/>
</dbReference>
<evidence type="ECO:0000313" key="4">
    <source>
        <dbReference type="Proteomes" id="UP000325780"/>
    </source>
</evidence>
<dbReference type="GO" id="GO:0003824">
    <property type="term" value="F:catalytic activity"/>
    <property type="evidence" value="ECO:0007669"/>
    <property type="project" value="InterPro"/>
</dbReference>
<organism evidence="3 4">
    <name type="scientific">Aspergillus avenaceus</name>
    <dbReference type="NCBI Taxonomy" id="36643"/>
    <lineage>
        <taxon>Eukaryota</taxon>
        <taxon>Fungi</taxon>
        <taxon>Dikarya</taxon>
        <taxon>Ascomycota</taxon>
        <taxon>Pezizomycotina</taxon>
        <taxon>Eurotiomycetes</taxon>
        <taxon>Eurotiomycetidae</taxon>
        <taxon>Eurotiales</taxon>
        <taxon>Aspergillaceae</taxon>
        <taxon>Aspergillus</taxon>
        <taxon>Aspergillus subgen. Circumdati</taxon>
    </lineage>
</organism>
<feature type="domain" description="Nephrocystin 3-like N-terminal" evidence="2">
    <location>
        <begin position="384"/>
        <end position="543"/>
    </location>
</feature>